<evidence type="ECO:0000313" key="4">
    <source>
        <dbReference type="EMBL" id="NMB70254.1"/>
    </source>
</evidence>
<evidence type="ECO:0000313" key="5">
    <source>
        <dbReference type="Proteomes" id="UP000526033"/>
    </source>
</evidence>
<dbReference type="Proteomes" id="UP000526033">
    <property type="component" value="Unassembled WGS sequence"/>
</dbReference>
<sequence>MNQCIFCMIASGEIPSAKWWEDDNFIAILDINPNIKGASLVIPKKHEPSDYSSVSDGTLNYAATALKNPINKLKKYFGTEKVGIVVEGVGVDHLHFKLYPLIGYTPSQHEVSSTVYFEKYPGYLITKLGPKAEAQELETLAVELRNS</sequence>
<proteinExistence type="predicted"/>
<dbReference type="InterPro" id="IPR001310">
    <property type="entry name" value="Histidine_triad_HIT"/>
</dbReference>
<comment type="caution">
    <text evidence="2">Lacks conserved residue(s) required for the propagation of feature annotation.</text>
</comment>
<organism evidence="4 5">
    <name type="scientific">candidate division WWE3 bacterium</name>
    <dbReference type="NCBI Taxonomy" id="2053526"/>
    <lineage>
        <taxon>Bacteria</taxon>
        <taxon>Katanobacteria</taxon>
    </lineage>
</organism>
<dbReference type="Gene3D" id="3.30.428.10">
    <property type="entry name" value="HIT-like"/>
    <property type="match status" value="1"/>
</dbReference>
<dbReference type="AlphaFoldDB" id="A0A7X9HI57"/>
<reference evidence="4 5" key="1">
    <citation type="journal article" date="2020" name="Biotechnol. Biofuels">
        <title>New insights from the biogas microbiome by comprehensive genome-resolved metagenomics of nearly 1600 species originating from multiple anaerobic digesters.</title>
        <authorList>
            <person name="Campanaro S."/>
            <person name="Treu L."/>
            <person name="Rodriguez-R L.M."/>
            <person name="Kovalovszki A."/>
            <person name="Ziels R.M."/>
            <person name="Maus I."/>
            <person name="Zhu X."/>
            <person name="Kougias P.G."/>
            <person name="Basile A."/>
            <person name="Luo G."/>
            <person name="Schluter A."/>
            <person name="Konstantinidis K.T."/>
            <person name="Angelidaki I."/>
        </authorList>
    </citation>
    <scope>NUCLEOTIDE SEQUENCE [LARGE SCALE GENOMIC DNA]</scope>
    <source>
        <strain evidence="4">AS27yjCOA_165</strain>
    </source>
</reference>
<dbReference type="EMBL" id="JAAZNL010000046">
    <property type="protein sequence ID" value="NMB70254.1"/>
    <property type="molecule type" value="Genomic_DNA"/>
</dbReference>
<accession>A0A7X9HI57</accession>
<dbReference type="PANTHER" id="PTHR46648:SF1">
    <property type="entry name" value="ADENOSINE 5'-MONOPHOSPHORAMIDASE HNT1"/>
    <property type="match status" value="1"/>
</dbReference>
<evidence type="ECO:0000256" key="1">
    <source>
        <dbReference type="PIRSR" id="PIRSR601310-1"/>
    </source>
</evidence>
<comment type="caution">
    <text evidence="4">The sequence shown here is derived from an EMBL/GenBank/DDBJ whole genome shotgun (WGS) entry which is preliminary data.</text>
</comment>
<feature type="domain" description="HIT" evidence="3">
    <location>
        <begin position="5"/>
        <end position="108"/>
    </location>
</feature>
<dbReference type="GO" id="GO:0003824">
    <property type="term" value="F:catalytic activity"/>
    <property type="evidence" value="ECO:0007669"/>
    <property type="project" value="InterPro"/>
</dbReference>
<name>A0A7X9HI57_UNCKA</name>
<dbReference type="PANTHER" id="PTHR46648">
    <property type="entry name" value="HIT FAMILY PROTEIN 1"/>
    <property type="match status" value="1"/>
</dbReference>
<dbReference type="SUPFAM" id="SSF54197">
    <property type="entry name" value="HIT-like"/>
    <property type="match status" value="1"/>
</dbReference>
<feature type="active site" description="Tele-AMP-histidine intermediate" evidence="1">
    <location>
        <position position="95"/>
    </location>
</feature>
<dbReference type="GO" id="GO:0009117">
    <property type="term" value="P:nucleotide metabolic process"/>
    <property type="evidence" value="ECO:0007669"/>
    <property type="project" value="TreeGrafter"/>
</dbReference>
<protein>
    <submittedName>
        <fullName evidence="4">HIT domain-containing protein</fullName>
    </submittedName>
</protein>
<evidence type="ECO:0000259" key="3">
    <source>
        <dbReference type="PROSITE" id="PS51084"/>
    </source>
</evidence>
<dbReference type="InterPro" id="IPR011146">
    <property type="entry name" value="HIT-like"/>
</dbReference>
<dbReference type="PROSITE" id="PS51084">
    <property type="entry name" value="HIT_2"/>
    <property type="match status" value="1"/>
</dbReference>
<gene>
    <name evidence="4" type="ORF">GYA27_03585</name>
</gene>
<dbReference type="InterPro" id="IPR036265">
    <property type="entry name" value="HIT-like_sf"/>
</dbReference>
<dbReference type="Pfam" id="PF01230">
    <property type="entry name" value="HIT"/>
    <property type="match status" value="1"/>
</dbReference>
<dbReference type="PRINTS" id="PR00332">
    <property type="entry name" value="HISTRIAD"/>
</dbReference>
<evidence type="ECO:0000256" key="2">
    <source>
        <dbReference type="PROSITE-ProRule" id="PRU00464"/>
    </source>
</evidence>